<comment type="caution">
    <text evidence="5">The sequence shown here is derived from an EMBL/GenBank/DDBJ whole genome shotgun (WGS) entry which is preliminary data.</text>
</comment>
<name>A0ABU0R883_9MICO</name>
<reference evidence="5 6" key="1">
    <citation type="submission" date="2023-07" db="EMBL/GenBank/DDBJ databases">
        <title>Comparative genomics of wheat-associated soil bacteria to identify genetic determinants of phenazine resistance.</title>
        <authorList>
            <person name="Mouncey N."/>
        </authorList>
    </citation>
    <scope>NUCLEOTIDE SEQUENCE [LARGE SCALE GENOMIC DNA]</scope>
    <source>
        <strain evidence="5 6">V3I3</strain>
    </source>
</reference>
<dbReference type="Pfam" id="PF18370">
    <property type="entry name" value="RGI_lyase"/>
    <property type="match status" value="1"/>
</dbReference>
<feature type="region of interest" description="Disordered" evidence="3">
    <location>
        <begin position="1"/>
        <end position="20"/>
    </location>
</feature>
<dbReference type="SUPFAM" id="SSF69318">
    <property type="entry name" value="Integrin alpha N-terminal domain"/>
    <property type="match status" value="1"/>
</dbReference>
<gene>
    <name evidence="5" type="ORF">QFZ26_001846</name>
</gene>
<evidence type="ECO:0000259" key="4">
    <source>
        <dbReference type="PROSITE" id="PS50853"/>
    </source>
</evidence>
<dbReference type="InterPro" id="IPR013783">
    <property type="entry name" value="Ig-like_fold"/>
</dbReference>
<protein>
    <submittedName>
        <fullName evidence="5">Fibronectin type 3 domain-containing protein</fullName>
    </submittedName>
</protein>
<dbReference type="InterPro" id="IPR003961">
    <property type="entry name" value="FN3_dom"/>
</dbReference>
<dbReference type="SUPFAM" id="SSF49265">
    <property type="entry name" value="Fibronectin type III"/>
    <property type="match status" value="1"/>
</dbReference>
<dbReference type="Proteomes" id="UP001239083">
    <property type="component" value="Unassembled WGS sequence"/>
</dbReference>
<proteinExistence type="predicted"/>
<evidence type="ECO:0000313" key="6">
    <source>
        <dbReference type="Proteomes" id="UP001239083"/>
    </source>
</evidence>
<dbReference type="PANTHER" id="PTHR43118">
    <property type="entry name" value="RHAMNOGALACTURONAN LYASE (EUROFUNG)"/>
    <property type="match status" value="1"/>
</dbReference>
<dbReference type="CDD" id="cd10318">
    <property type="entry name" value="RGL11"/>
    <property type="match status" value="1"/>
</dbReference>
<dbReference type="Pfam" id="PF21348">
    <property type="entry name" value="RGL11_C"/>
    <property type="match status" value="1"/>
</dbReference>
<evidence type="ECO:0000256" key="2">
    <source>
        <dbReference type="ARBA" id="ARBA00023326"/>
    </source>
</evidence>
<dbReference type="SMART" id="SM00060">
    <property type="entry name" value="FN3"/>
    <property type="match status" value="2"/>
</dbReference>
<dbReference type="EMBL" id="JAUSYY010000001">
    <property type="protein sequence ID" value="MDQ0894291.1"/>
    <property type="molecule type" value="Genomic_DNA"/>
</dbReference>
<dbReference type="InterPro" id="IPR014756">
    <property type="entry name" value="Ig_E-set"/>
</dbReference>
<dbReference type="InterPro" id="IPR049033">
    <property type="entry name" value="AGA-YXIM_GBD"/>
</dbReference>
<keyword evidence="2" id="KW-0624">Polysaccharide degradation</keyword>
<accession>A0ABU0R883</accession>
<dbReference type="InterPro" id="IPR041624">
    <property type="entry name" value="RGI_lyase"/>
</dbReference>
<dbReference type="SUPFAM" id="SSF49785">
    <property type="entry name" value="Galactose-binding domain-like"/>
    <property type="match status" value="1"/>
</dbReference>
<dbReference type="RefSeq" id="WP_307041424.1">
    <property type="nucleotide sequence ID" value="NZ_JAUSYY010000001.1"/>
</dbReference>
<organism evidence="5 6">
    <name type="scientific">Agromyces ramosus</name>
    <dbReference type="NCBI Taxonomy" id="33879"/>
    <lineage>
        <taxon>Bacteria</taxon>
        <taxon>Bacillati</taxon>
        <taxon>Actinomycetota</taxon>
        <taxon>Actinomycetes</taxon>
        <taxon>Micrococcales</taxon>
        <taxon>Microbacteriaceae</taxon>
        <taxon>Agromyces</taxon>
    </lineage>
</organism>
<dbReference type="InterPro" id="IPR028994">
    <property type="entry name" value="Integrin_alpha_N"/>
</dbReference>
<dbReference type="InterPro" id="IPR036116">
    <property type="entry name" value="FN3_sf"/>
</dbReference>
<dbReference type="InterPro" id="IPR049366">
    <property type="entry name" value="RGL11_C"/>
</dbReference>
<dbReference type="PROSITE" id="PS50853">
    <property type="entry name" value="FN3"/>
    <property type="match status" value="1"/>
</dbReference>
<dbReference type="SUPFAM" id="SSF81296">
    <property type="entry name" value="E set domains"/>
    <property type="match status" value="2"/>
</dbReference>
<keyword evidence="2" id="KW-0119">Carbohydrate metabolism</keyword>
<evidence type="ECO:0000256" key="1">
    <source>
        <dbReference type="ARBA" id="ARBA00023295"/>
    </source>
</evidence>
<evidence type="ECO:0000313" key="5">
    <source>
        <dbReference type="EMBL" id="MDQ0894291.1"/>
    </source>
</evidence>
<keyword evidence="1" id="KW-0378">Hydrolase</keyword>
<dbReference type="InterPro" id="IPR034641">
    <property type="entry name" value="RGL11"/>
</dbReference>
<evidence type="ECO:0000256" key="3">
    <source>
        <dbReference type="SAM" id="MobiDB-lite"/>
    </source>
</evidence>
<dbReference type="Gene3D" id="2.60.40.10">
    <property type="entry name" value="Immunoglobulins"/>
    <property type="match status" value="5"/>
</dbReference>
<dbReference type="CDD" id="cd00063">
    <property type="entry name" value="FN3"/>
    <property type="match status" value="1"/>
</dbReference>
<dbReference type="Gene3D" id="2.60.120.430">
    <property type="entry name" value="Galactose-binding lectin"/>
    <property type="match status" value="1"/>
</dbReference>
<sequence>MSRQQARSGPPSEESAAARVPLLRRQARRGVIAVALTAAMMGTPMAAVGAHAAEPELLWRFDFGTASSPVESGWTGMTRQVLYTPERGYGLKDATGMIDRDRGSAVDAVMRDFVLYQGGTYEVLVDVEPGYYTVGAVIGDWIGSANTILTLEGAVQERVTTSREGFATPSYPGIRVVDGQLNVVVGGNTAHLNGLTVAKEDLVVPPAVSGLAVGQVALDAEPPSVELTWNPAEGATAYRVYRALEGEAPELLAEVTGSSHVDVTAELTKRYSYLVTWVNADGLESVPSQSVDVTMVDPTIPVPAQPEGLAVDQIEKSRLVVTWDAVEGARQYRIHRANSAEGPFELAGTTAGLSFEDTDVLTAVPYFYTVTALNAGGVSEASSVLETPAVVVRQAEYLDRGSVAVRTEAGVFLSWRLLGSDPSDIAFHVFRDGDRITTSPVTGATNFVDASGSDTSTYRISALDVDPNGVETWAGAEFAVWGRQYTSIPLDVPEPDYSYISPSSEYSYSANDASVGDLDGDGEYEIVLKWDPSNSKDNASGGTTGPVIIDAYKLDGTRLWRVNLGGNIRAGAHYTQFLVYDFDGNGRAELMAKTADGTRDGLGTVIGDPDVSYREGGRILKGPEFLTVFDGVTGAAVDTVDYSPERGDPASWGDSRGNRVDRFLAAVAYLDGEKPSAVFARGYYSKAELTAYDFDGTDLTRRWEFSSADDGNSAYGGQGNHNLAVADVDADGKDEIVYGSATIDDDGTGLYSTRLRHGDALHVSDFDPARPGYEVFAAHEDIGENGGIGATFRDARTGEVIWNMKAKVDVGRGAAGDIDPRHPGAEGWAVNKTGEWNSREGELRSASGELISNDIPAPNFLTWWDGDLLREITDHDFDETTKRGVGTISKWDWEAHDEVEIFRAEGTLTNNSTKGNAVVQADLLGDWREELVYRTEDSSELRLYTTVDPTEHRIPTLMHDPVYRLGVAWQNIGYNQPPHTSFFLGDGMAPAPHPRATFIGAPDGLGEPVPGDAAAAPARGKLSDDNGWDTGLDDGAYTVSMNLWWGDNATAYRLFENGVLIHEQLLSDRTPNAQRADVSVTRRANGEYVYTCELTNQHGTTRCGEHTVSVTDAGPGRPALSSDNPDGDGTYSVTMNLWWGTNGSTYRLYEDGVLIDTQRLVEATPGAQSATTSLTGRAPGVHVYRAELENALGVTESRQLEVRVR</sequence>
<feature type="domain" description="Fibronectin type-III" evidence="4">
    <location>
        <begin position="305"/>
        <end position="395"/>
    </location>
</feature>
<dbReference type="PANTHER" id="PTHR43118:SF1">
    <property type="entry name" value="RHAMNOGALACTURONAN LYASE (EUROFUNG)"/>
    <property type="match status" value="1"/>
</dbReference>
<dbReference type="InterPro" id="IPR008979">
    <property type="entry name" value="Galactose-bd-like_sf"/>
</dbReference>
<keyword evidence="1" id="KW-0326">Glycosidase</keyword>
<keyword evidence="6" id="KW-1185">Reference proteome</keyword>
<dbReference type="Pfam" id="PF21254">
    <property type="entry name" value="AGA-YXIM_GBD"/>
    <property type="match status" value="1"/>
</dbReference>